<reference evidence="1" key="1">
    <citation type="submission" date="2021-04" db="EMBL/GenBank/DDBJ databases">
        <title>Genomic sequence of Actinosynnema pretiosum subsp. pretiosum ATCC 31280 (C-14919).</title>
        <authorList>
            <person name="Bai L."/>
            <person name="Wang X."/>
            <person name="Xiao Y."/>
        </authorList>
    </citation>
    <scope>NUCLEOTIDE SEQUENCE</scope>
    <source>
        <strain evidence="1">ATCC 31280</strain>
    </source>
</reference>
<name>A0AA45L3K7_9PSEU</name>
<proteinExistence type="predicted"/>
<dbReference type="Proteomes" id="UP000677152">
    <property type="component" value="Chromosome"/>
</dbReference>
<protein>
    <submittedName>
        <fullName evidence="1">Uncharacterized protein</fullName>
    </submittedName>
</protein>
<dbReference type="AlphaFoldDB" id="A0AA45L3K7"/>
<sequence>MSTPLEQIGAAERVLDGTVVLPVPVALRAAALLARAALEDLVTTRCVLRNGKPTKMRSQLIVLRRLAGSPFADRAEHAWSALSRLCHHHAYRLDPDRAEVAGWVVEVRALAEEAVPSPP</sequence>
<accession>A0AA45L3K7</accession>
<evidence type="ECO:0000313" key="2">
    <source>
        <dbReference type="Proteomes" id="UP000677152"/>
    </source>
</evidence>
<evidence type="ECO:0000313" key="1">
    <source>
        <dbReference type="EMBL" id="QUF02707.1"/>
    </source>
</evidence>
<gene>
    <name evidence="1" type="ORF">KCV87_25075</name>
</gene>
<organism evidence="1 2">
    <name type="scientific">Actinosynnema pretiosum subsp. pretiosum</name>
    <dbReference type="NCBI Taxonomy" id="103721"/>
    <lineage>
        <taxon>Bacteria</taxon>
        <taxon>Bacillati</taxon>
        <taxon>Actinomycetota</taxon>
        <taxon>Actinomycetes</taxon>
        <taxon>Pseudonocardiales</taxon>
        <taxon>Pseudonocardiaceae</taxon>
        <taxon>Actinosynnema</taxon>
    </lineage>
</organism>
<dbReference type="EMBL" id="CP073249">
    <property type="protein sequence ID" value="QUF02707.1"/>
    <property type="molecule type" value="Genomic_DNA"/>
</dbReference>